<comment type="caution">
    <text evidence="5">The sequence shown here is derived from an EMBL/GenBank/DDBJ whole genome shotgun (WGS) entry which is preliminary data.</text>
</comment>
<dbReference type="RefSeq" id="WP_121201174.1">
    <property type="nucleotide sequence ID" value="NZ_RBKU01000001.1"/>
</dbReference>
<evidence type="ECO:0000259" key="2">
    <source>
        <dbReference type="Pfam" id="PF16313"/>
    </source>
</evidence>
<reference evidence="5 6" key="1">
    <citation type="submission" date="2018-10" db="EMBL/GenBank/DDBJ databases">
        <title>Genomic Encyclopedia of Archaeal and Bacterial Type Strains, Phase II (KMG-II): from individual species to whole genera.</title>
        <authorList>
            <person name="Goeker M."/>
        </authorList>
    </citation>
    <scope>NUCLEOTIDE SEQUENCE [LARGE SCALE GENOMIC DNA]</scope>
    <source>
        <strain evidence="5 6">DSM 18602</strain>
    </source>
</reference>
<dbReference type="PANTHER" id="PTHR38478">
    <property type="entry name" value="PEPTIDASE M1A AND M12B"/>
    <property type="match status" value="1"/>
</dbReference>
<dbReference type="CDD" id="cd04276">
    <property type="entry name" value="ZnMc_MMP_like_2"/>
    <property type="match status" value="1"/>
</dbReference>
<keyword evidence="1" id="KW-0732">Signal</keyword>
<feature type="domain" description="DUF5117" evidence="3">
    <location>
        <begin position="108"/>
        <end position="312"/>
    </location>
</feature>
<evidence type="ECO:0000259" key="3">
    <source>
        <dbReference type="Pfam" id="PF17148"/>
    </source>
</evidence>
<dbReference type="InterPro" id="IPR032534">
    <property type="entry name" value="EcxA_zinc-bd"/>
</dbReference>
<dbReference type="Pfam" id="PF17148">
    <property type="entry name" value="DUF5117"/>
    <property type="match status" value="1"/>
</dbReference>
<dbReference type="PANTHER" id="PTHR38478:SF1">
    <property type="entry name" value="ZINC DEPENDENT METALLOPROTEASE DOMAIN LIPOPROTEIN"/>
    <property type="match status" value="1"/>
</dbReference>
<dbReference type="Proteomes" id="UP000268007">
    <property type="component" value="Unassembled WGS sequence"/>
</dbReference>
<feature type="domain" description="EcxA zinc-binding" evidence="2">
    <location>
        <begin position="446"/>
        <end position="753"/>
    </location>
</feature>
<evidence type="ECO:0000256" key="1">
    <source>
        <dbReference type="SAM" id="SignalP"/>
    </source>
</evidence>
<dbReference type="InterPro" id="IPR034032">
    <property type="entry name" value="Zn_MMP-like_bac"/>
</dbReference>
<dbReference type="EMBL" id="RBKU01000001">
    <property type="protein sequence ID" value="RKR85093.1"/>
    <property type="molecule type" value="Genomic_DNA"/>
</dbReference>
<dbReference type="AlphaFoldDB" id="A0A495J8J5"/>
<dbReference type="GO" id="GO:0008237">
    <property type="term" value="F:metallopeptidase activity"/>
    <property type="evidence" value="ECO:0007669"/>
    <property type="project" value="InterPro"/>
</dbReference>
<evidence type="ECO:0000313" key="6">
    <source>
        <dbReference type="Proteomes" id="UP000268007"/>
    </source>
</evidence>
<evidence type="ECO:0000313" key="5">
    <source>
        <dbReference type="EMBL" id="RKR85093.1"/>
    </source>
</evidence>
<dbReference type="InterPro" id="IPR033413">
    <property type="entry name" value="DUF5117"/>
</dbReference>
<name>A0A495J8J5_9SPHI</name>
<keyword evidence="6" id="KW-1185">Reference proteome</keyword>
<dbReference type="InterPro" id="IPR024079">
    <property type="entry name" value="MetalloPept_cat_dom_sf"/>
</dbReference>
<dbReference type="Gene3D" id="3.40.390.10">
    <property type="entry name" value="Collagenase (Catalytic Domain)"/>
    <property type="match status" value="1"/>
</dbReference>
<dbReference type="InterPro" id="IPR033428">
    <property type="entry name" value="DUF5118"/>
</dbReference>
<feature type="signal peptide" evidence="1">
    <location>
        <begin position="1"/>
        <end position="20"/>
    </location>
</feature>
<dbReference type="SUPFAM" id="SSF55486">
    <property type="entry name" value="Metalloproteases ('zincins'), catalytic domain"/>
    <property type="match status" value="1"/>
</dbReference>
<feature type="chain" id="PRO_5019854648" evidence="1">
    <location>
        <begin position="21"/>
        <end position="835"/>
    </location>
</feature>
<feature type="domain" description="DUF5118" evidence="4">
    <location>
        <begin position="44"/>
        <end position="92"/>
    </location>
</feature>
<sequence>MNKIILLTLFSLGICIAASAQQEGNKPTGSATGQAIPPSAKAAPKPYKDVITAKAKTTVGLFTVHKIDDKIYFEIADSILNRDILIVSRLAKAGADTRNTSAMTGYAGDVLNQSVIRFEKGPNNKLFIRELSYSERSKDSTQAMFKAVSNSNIQPIALAFDVKAYKKDTVTRQQASVIDMTDIINGDNDLFFFGSSKGKFGISAYQADKSYLLDVSTYAINTEIKTVKTYSKNMGNAMQSVNGVAAPVTQGSPKPVTVELNTSIVLLPKIPMQARYADDRVGYFTFDYTDFDANPQGIKRQSVIERWRLEPRDADLAKYKKGELVEPKKPIVIYIDPETPAKWVPYLIQGINDWNVAFESAGFKNAIVGKMAPTPQEDPTWSLDDARHSALVYKPSSVANASGPHITDPRSGEVIETHINWYHNIMKLVHDWYFVQAAAVDPKARKMQFDDELMGSLIRFVSSHEVGHTLGLLHNYGSSSTTPVEKLRDKAWVEANGHTPSIMDYARFNYVAQPEDHISEKGMFPRIGVYDKWAIEWGYKLIPDSKNADEEIPVLNQWIIAKAADKRYWFGNESNAEDPRMQSEDIGDNAMKASDYGIKNLKRITAHLKEWTRKDNEGYDELQNMHEQIYSQLGRYVGHVVKNIGGRYENIKTVEQPGPVYTLVPAAIQRDAMDFLSRQVFTTPLWLVDNKILAYTGSSPVEIIGSLQEGALTRLINSTRINRMLAAEAIEPATYKVSDLFNDLNTIIWSELVTRQPISIYRRNLQRSYLDKLCAIVKPAVAGVKGSDVNSIAKAALIKLRLKIKAALPSVRDTMTRDHLNDMLGKIEVALSVKA</sequence>
<dbReference type="Pfam" id="PF16313">
    <property type="entry name" value="DUF4953"/>
    <property type="match status" value="1"/>
</dbReference>
<gene>
    <name evidence="5" type="ORF">BDD43_5349</name>
</gene>
<proteinExistence type="predicted"/>
<organism evidence="5 6">
    <name type="scientific">Mucilaginibacter gracilis</name>
    <dbReference type="NCBI Taxonomy" id="423350"/>
    <lineage>
        <taxon>Bacteria</taxon>
        <taxon>Pseudomonadati</taxon>
        <taxon>Bacteroidota</taxon>
        <taxon>Sphingobacteriia</taxon>
        <taxon>Sphingobacteriales</taxon>
        <taxon>Sphingobacteriaceae</taxon>
        <taxon>Mucilaginibacter</taxon>
    </lineage>
</organism>
<protein>
    <submittedName>
        <fullName evidence="5">Uncharacterized protein DUF5118</fullName>
    </submittedName>
</protein>
<dbReference type="OrthoDB" id="9776599at2"/>
<accession>A0A495J8J5</accession>
<evidence type="ECO:0000259" key="4">
    <source>
        <dbReference type="Pfam" id="PF17162"/>
    </source>
</evidence>
<dbReference type="Pfam" id="PF17162">
    <property type="entry name" value="DUF5118"/>
    <property type="match status" value="1"/>
</dbReference>